<evidence type="ECO:0000256" key="1">
    <source>
        <dbReference type="SAM" id="MobiDB-lite"/>
    </source>
</evidence>
<keyword evidence="3" id="KW-1185">Reference proteome</keyword>
<dbReference type="EMBL" id="SRLO01003030">
    <property type="protein sequence ID" value="TNN31953.1"/>
    <property type="molecule type" value="Genomic_DNA"/>
</dbReference>
<evidence type="ECO:0000313" key="2">
    <source>
        <dbReference type="EMBL" id="TNN31953.1"/>
    </source>
</evidence>
<gene>
    <name evidence="2" type="primary">Sorbs1_0</name>
    <name evidence="2" type="ORF">EYF80_057888</name>
</gene>
<dbReference type="OrthoDB" id="2449953at2759"/>
<feature type="compositionally biased region" description="Basic and acidic residues" evidence="1">
    <location>
        <begin position="119"/>
        <end position="135"/>
    </location>
</feature>
<evidence type="ECO:0000313" key="3">
    <source>
        <dbReference type="Proteomes" id="UP000314294"/>
    </source>
</evidence>
<accession>A0A4Z2ET33</accession>
<feature type="region of interest" description="Disordered" evidence="1">
    <location>
        <begin position="109"/>
        <end position="145"/>
    </location>
</feature>
<proteinExistence type="predicted"/>
<protein>
    <submittedName>
        <fullName evidence="2">Sorbin and SH3 domain-containing protein 1</fullName>
    </submittedName>
</protein>
<feature type="region of interest" description="Disordered" evidence="1">
    <location>
        <begin position="174"/>
        <end position="214"/>
    </location>
</feature>
<comment type="caution">
    <text evidence="2">The sequence shown here is derived from an EMBL/GenBank/DDBJ whole genome shotgun (WGS) entry which is preliminary data.</text>
</comment>
<sequence>MQPVAHVREVKPHVAHVREVKPHVAHVREVKPHVAHVREVKPHVAHVHEVKPHVAHVREVKPHVAHVREVKPHVAHVREVKPHVAHVREVKPQQTPDWWIDSSPVLGESPDDVLRRRHGDKEKVLEEQRRLKREQEEADTASRRHTGIVPTHHQFITNERFGDLLNVTDNADKRKSGVEVRGRVSSFCKQEASGEGGAPRSGEGGAPRSGERRHVVTDHLALHVLFPRHT</sequence>
<name>A0A4Z2ET33_9TELE</name>
<reference evidence="2 3" key="1">
    <citation type="submission" date="2019-03" db="EMBL/GenBank/DDBJ databases">
        <title>First draft genome of Liparis tanakae, snailfish: a comprehensive survey of snailfish specific genes.</title>
        <authorList>
            <person name="Kim W."/>
            <person name="Song I."/>
            <person name="Jeong J.-H."/>
            <person name="Kim D."/>
            <person name="Kim S."/>
            <person name="Ryu S."/>
            <person name="Song J.Y."/>
            <person name="Lee S.K."/>
        </authorList>
    </citation>
    <scope>NUCLEOTIDE SEQUENCE [LARGE SCALE GENOMIC DNA]</scope>
    <source>
        <tissue evidence="2">Muscle</tissue>
    </source>
</reference>
<feature type="compositionally biased region" description="Gly residues" evidence="1">
    <location>
        <begin position="194"/>
        <end position="207"/>
    </location>
</feature>
<organism evidence="2 3">
    <name type="scientific">Liparis tanakae</name>
    <name type="common">Tanaka's snailfish</name>
    <dbReference type="NCBI Taxonomy" id="230148"/>
    <lineage>
        <taxon>Eukaryota</taxon>
        <taxon>Metazoa</taxon>
        <taxon>Chordata</taxon>
        <taxon>Craniata</taxon>
        <taxon>Vertebrata</taxon>
        <taxon>Euteleostomi</taxon>
        <taxon>Actinopterygii</taxon>
        <taxon>Neopterygii</taxon>
        <taxon>Teleostei</taxon>
        <taxon>Neoteleostei</taxon>
        <taxon>Acanthomorphata</taxon>
        <taxon>Eupercaria</taxon>
        <taxon>Perciformes</taxon>
        <taxon>Cottioidei</taxon>
        <taxon>Cottales</taxon>
        <taxon>Liparidae</taxon>
        <taxon>Liparis</taxon>
    </lineage>
</organism>
<dbReference type="AlphaFoldDB" id="A0A4Z2ET33"/>
<dbReference type="Proteomes" id="UP000314294">
    <property type="component" value="Unassembled WGS sequence"/>
</dbReference>